<accession>A0A0R0D8X0</accession>
<evidence type="ECO:0000313" key="3">
    <source>
        <dbReference type="Proteomes" id="UP000050956"/>
    </source>
</evidence>
<keyword evidence="3" id="KW-1185">Reference proteome</keyword>
<dbReference type="EMBL" id="LDJM01000046">
    <property type="protein sequence ID" value="KRG74225.1"/>
    <property type="molecule type" value="Genomic_DNA"/>
</dbReference>
<comment type="caution">
    <text evidence="2">The sequence shown here is derived from an EMBL/GenBank/DDBJ whole genome shotgun (WGS) entry which is preliminary data.</text>
</comment>
<dbReference type="Pfam" id="PF07791">
    <property type="entry name" value="Imm11"/>
    <property type="match status" value="1"/>
</dbReference>
<dbReference type="InterPro" id="IPR012433">
    <property type="entry name" value="Imm11"/>
</dbReference>
<protein>
    <recommendedName>
        <fullName evidence="1">Immunity MXAN-0049 protein domain-containing protein</fullName>
    </recommendedName>
</protein>
<organism evidence="2 3">
    <name type="scientific">Stenotrophomonas ginsengisoli</name>
    <dbReference type="NCBI Taxonomy" id="336566"/>
    <lineage>
        <taxon>Bacteria</taxon>
        <taxon>Pseudomonadati</taxon>
        <taxon>Pseudomonadota</taxon>
        <taxon>Gammaproteobacteria</taxon>
        <taxon>Lysobacterales</taxon>
        <taxon>Lysobacteraceae</taxon>
        <taxon>Stenotrophomonas</taxon>
    </lineage>
</organism>
<evidence type="ECO:0000259" key="1">
    <source>
        <dbReference type="Pfam" id="PF07791"/>
    </source>
</evidence>
<feature type="domain" description="Immunity MXAN-0049 protein" evidence="1">
    <location>
        <begin position="87"/>
        <end position="189"/>
    </location>
</feature>
<dbReference type="AlphaFoldDB" id="A0A0R0D8X0"/>
<evidence type="ECO:0000313" key="2">
    <source>
        <dbReference type="EMBL" id="KRG74225.1"/>
    </source>
</evidence>
<gene>
    <name evidence="2" type="ORF">ABB30_14520</name>
</gene>
<proteinExistence type="predicted"/>
<dbReference type="Proteomes" id="UP000050956">
    <property type="component" value="Unassembled WGS sequence"/>
</dbReference>
<name>A0A0R0D8X0_9GAMM</name>
<sequence>MNYYLLRQDMDIPDRWVLGAVRHVDNWLFRDPPVEFMEPGSYSVDVHFPGRQVDFSLAGYADVPVLSEKACDALCGLAEVDEPYRNVVFQRVEVVGAVSENNYFVMTIETQVDCIDQVQSSFERFASNDPVRPDLDGRYRVFTNLIIDSQRIGGHHIFRLSDYLRAIIVSEVVKERLEMAGVIGAKFDLVSSDAGTVF</sequence>
<reference evidence="2 3" key="1">
    <citation type="submission" date="2015-05" db="EMBL/GenBank/DDBJ databases">
        <title>Genome sequencing and analysis of members of genus Stenotrophomonas.</title>
        <authorList>
            <person name="Patil P.P."/>
            <person name="Midha S."/>
            <person name="Patil P.B."/>
        </authorList>
    </citation>
    <scope>NUCLEOTIDE SEQUENCE [LARGE SCALE GENOMIC DNA]</scope>
    <source>
        <strain evidence="2 3">DSM 24757</strain>
    </source>
</reference>
<dbReference type="PATRIC" id="fig|336566.3.peg.2477"/>
<dbReference type="RefSeq" id="WP_057639025.1">
    <property type="nucleotide sequence ID" value="NZ_LDJM01000046.1"/>
</dbReference>